<keyword evidence="1" id="KW-0808">Transferase</keyword>
<protein>
    <recommendedName>
        <fullName evidence="3">N-acetyltransferase domain-containing protein</fullName>
    </recommendedName>
</protein>
<dbReference type="GO" id="GO:0016747">
    <property type="term" value="F:acyltransferase activity, transferring groups other than amino-acyl groups"/>
    <property type="evidence" value="ECO:0007669"/>
    <property type="project" value="InterPro"/>
</dbReference>
<evidence type="ECO:0000256" key="1">
    <source>
        <dbReference type="ARBA" id="ARBA00022679"/>
    </source>
</evidence>
<gene>
    <name evidence="4" type="ORF">GS03_00643</name>
</gene>
<evidence type="ECO:0000256" key="2">
    <source>
        <dbReference type="ARBA" id="ARBA00023315"/>
    </source>
</evidence>
<reference evidence="4 5" key="1">
    <citation type="submission" date="2019-04" db="EMBL/GenBank/DDBJ databases">
        <title>Flavobacterium sp. GS03.</title>
        <authorList>
            <person name="Kim H."/>
        </authorList>
    </citation>
    <scope>NUCLEOTIDE SEQUENCE [LARGE SCALE GENOMIC DNA]</scope>
    <source>
        <strain evidence="4 5">GS03</strain>
    </source>
</reference>
<dbReference type="PROSITE" id="PS51186">
    <property type="entry name" value="GNAT"/>
    <property type="match status" value="1"/>
</dbReference>
<dbReference type="InterPro" id="IPR000182">
    <property type="entry name" value="GNAT_dom"/>
</dbReference>
<dbReference type="InterPro" id="IPR016181">
    <property type="entry name" value="Acyl_CoA_acyltransferase"/>
</dbReference>
<organism evidence="4 5">
    <name type="scientific">Flavobacterium sangjuense</name>
    <dbReference type="NCBI Taxonomy" id="2518177"/>
    <lineage>
        <taxon>Bacteria</taxon>
        <taxon>Pseudomonadati</taxon>
        <taxon>Bacteroidota</taxon>
        <taxon>Flavobacteriia</taxon>
        <taxon>Flavobacteriales</taxon>
        <taxon>Flavobacteriaceae</taxon>
        <taxon>Flavobacterium</taxon>
    </lineage>
</organism>
<evidence type="ECO:0000259" key="3">
    <source>
        <dbReference type="PROSITE" id="PS51186"/>
    </source>
</evidence>
<dbReference type="InterPro" id="IPR050680">
    <property type="entry name" value="YpeA/RimI_acetyltransf"/>
</dbReference>
<evidence type="ECO:0000313" key="5">
    <source>
        <dbReference type="Proteomes" id="UP000296862"/>
    </source>
</evidence>
<evidence type="ECO:0000313" key="4">
    <source>
        <dbReference type="EMBL" id="QBZ97157.1"/>
    </source>
</evidence>
<accession>A0A4P7PQN4</accession>
<name>A0A4P7PQN4_9FLAO</name>
<dbReference type="SUPFAM" id="SSF55729">
    <property type="entry name" value="Acyl-CoA N-acyltransferases (Nat)"/>
    <property type="match status" value="1"/>
</dbReference>
<keyword evidence="2" id="KW-0012">Acyltransferase</keyword>
<proteinExistence type="predicted"/>
<dbReference type="AlphaFoldDB" id="A0A4P7PQN4"/>
<dbReference type="RefSeq" id="WP_136151128.1">
    <property type="nucleotide sequence ID" value="NZ_CP038810.1"/>
</dbReference>
<dbReference type="KEGG" id="fsn:GS03_00643"/>
<dbReference type="CDD" id="cd04301">
    <property type="entry name" value="NAT_SF"/>
    <property type="match status" value="1"/>
</dbReference>
<dbReference type="Gene3D" id="3.40.630.30">
    <property type="match status" value="1"/>
</dbReference>
<feature type="domain" description="N-acetyltransferase" evidence="3">
    <location>
        <begin position="1"/>
        <end position="145"/>
    </location>
</feature>
<dbReference type="OrthoDB" id="9789603at2"/>
<dbReference type="PANTHER" id="PTHR43420">
    <property type="entry name" value="ACETYLTRANSFERASE"/>
    <property type="match status" value="1"/>
</dbReference>
<keyword evidence="5" id="KW-1185">Reference proteome</keyword>
<dbReference type="Proteomes" id="UP000296862">
    <property type="component" value="Chromosome"/>
</dbReference>
<dbReference type="Pfam" id="PF00583">
    <property type="entry name" value="Acetyltransf_1"/>
    <property type="match status" value="1"/>
</dbReference>
<dbReference type="EMBL" id="CP038810">
    <property type="protein sequence ID" value="QBZ97157.1"/>
    <property type="molecule type" value="Genomic_DNA"/>
</dbReference>
<sequence>MEIKELTSLEEMLPQFDLMHLMYKKMTPEMYKSFLEVMIPNNYSQVAVFENNECIGVTGIWFGTKLWCGKYMEIDNFIVHPEHRSKGIGKIICDFVEAKAKTLGCVTITLDAYTANFSAHRFYYNQGFGPKGFHFVKILDENGLT</sequence>